<dbReference type="GO" id="GO:0006508">
    <property type="term" value="P:proteolysis"/>
    <property type="evidence" value="ECO:0007669"/>
    <property type="project" value="UniProtKB-KW"/>
</dbReference>
<dbReference type="OMA" id="EYGHFWA"/>
<dbReference type="PANTHER" id="PTHR42837">
    <property type="entry name" value="REGULATOR OF SIGMA-E PROTEASE RSEP"/>
    <property type="match status" value="1"/>
</dbReference>
<dbReference type="Pfam" id="PF02163">
    <property type="entry name" value="Peptidase_M50"/>
    <property type="match status" value="2"/>
</dbReference>
<keyword evidence="7" id="KW-0862">Zinc</keyword>
<keyword evidence="9" id="KW-0482">Metalloprotease</keyword>
<dbReference type="PANTHER" id="PTHR42837:SF2">
    <property type="entry name" value="MEMBRANE METALLOPROTEASE ARASP2, CHLOROPLASTIC-RELATED"/>
    <property type="match status" value="1"/>
</dbReference>
<evidence type="ECO:0000256" key="3">
    <source>
        <dbReference type="ARBA" id="ARBA00009989"/>
    </source>
</evidence>
<dbReference type="Proteomes" id="UP000266841">
    <property type="component" value="Unassembled WGS sequence"/>
</dbReference>
<protein>
    <recommendedName>
        <fullName evidence="12">Peptidase M50 domain-containing protein</fullName>
    </recommendedName>
</protein>
<keyword evidence="14" id="KW-1185">Reference proteome</keyword>
<keyword evidence="6" id="KW-0378">Hydrolase</keyword>
<dbReference type="GO" id="GO:0004222">
    <property type="term" value="F:metalloendopeptidase activity"/>
    <property type="evidence" value="ECO:0007669"/>
    <property type="project" value="InterPro"/>
</dbReference>
<keyword evidence="4" id="KW-0645">Protease</keyword>
<comment type="subcellular location">
    <subcellularLocation>
        <location evidence="2">Membrane</location>
        <topology evidence="2">Multi-pass membrane protein</topology>
    </subcellularLocation>
</comment>
<evidence type="ECO:0000256" key="10">
    <source>
        <dbReference type="ARBA" id="ARBA00023136"/>
    </source>
</evidence>
<sequence>MIRGVLTVFLLGVGQSPDHAHGFATPPSLPSKVSQQLPSATISRRRLVGVSQRAPPPPVALQASPALTAFTAAGAPLGSVSVLAIVILIHEMGHFLSARAFGINVDEFSVGVGPRILGFRRRRLVDGKYSFERIIEGDRDDENDGGDGGIDFNLRALPLGGYVRFPENYNRTLAFENDDRARKLRDEARLMRVEASSPLEKGLEKVAAQSFVFNTLTLGLLKRWQATREKTQLEDAEREAELERISRKNSWLSSLPWSVVSDSEAETKLSKLRAAKTPDVSYFDDPNLLQNRKWQERAVVLSGGIVFNILLAFSCYLAELNGRGLPTPVYKQGAVVTQTPARDSPSFGLLDPGDIILGVNDKILFDSDTATGLQGQKAIGTIISKVRSTPEGQAVKLTILHGKNSEQEVRTIVPRVNDGVKSIGVMLGPNFSEVKLERATNFGDGLQKAGKAVYEVTTETAKSIYGVLIGLLIGKGTPAGITMSGPVGVIKSGADVVKSSDLSAVVAFAASISINLAVVNSLPLPALDGGQLLFVLAEAASGRKIDQRLQESVNAGTLLILFLISIGTTVGDVTALFQ</sequence>
<evidence type="ECO:0000256" key="8">
    <source>
        <dbReference type="ARBA" id="ARBA00022989"/>
    </source>
</evidence>
<evidence type="ECO:0000256" key="6">
    <source>
        <dbReference type="ARBA" id="ARBA00022801"/>
    </source>
</evidence>
<reference evidence="13 14" key="1">
    <citation type="journal article" date="2012" name="Genome Biol.">
        <title>Genome and low-iron response of an oceanic diatom adapted to chronic iron limitation.</title>
        <authorList>
            <person name="Lommer M."/>
            <person name="Specht M."/>
            <person name="Roy A.S."/>
            <person name="Kraemer L."/>
            <person name="Andreson R."/>
            <person name="Gutowska M.A."/>
            <person name="Wolf J."/>
            <person name="Bergner S.V."/>
            <person name="Schilhabel M.B."/>
            <person name="Klostermeier U.C."/>
            <person name="Beiko R.G."/>
            <person name="Rosenstiel P."/>
            <person name="Hippler M."/>
            <person name="Laroche J."/>
        </authorList>
    </citation>
    <scope>NUCLEOTIDE SEQUENCE [LARGE SCALE GENOMIC DNA]</scope>
    <source>
        <strain evidence="13 14">CCMP1005</strain>
    </source>
</reference>
<keyword evidence="8 11" id="KW-1133">Transmembrane helix</keyword>
<feature type="transmembrane region" description="Helical" evidence="11">
    <location>
        <begin position="298"/>
        <end position="319"/>
    </location>
</feature>
<comment type="similarity">
    <text evidence="3">Belongs to the peptidase M50A family.</text>
</comment>
<evidence type="ECO:0000256" key="11">
    <source>
        <dbReference type="SAM" id="Phobius"/>
    </source>
</evidence>
<dbReference type="EMBL" id="AGNL01028220">
    <property type="protein sequence ID" value="EJK57440.1"/>
    <property type="molecule type" value="Genomic_DNA"/>
</dbReference>
<name>K0RWR5_THAOC</name>
<feature type="domain" description="Peptidase M50" evidence="12">
    <location>
        <begin position="149"/>
        <end position="563"/>
    </location>
</feature>
<organism evidence="13 14">
    <name type="scientific">Thalassiosira oceanica</name>
    <name type="common">Marine diatom</name>
    <dbReference type="NCBI Taxonomy" id="159749"/>
    <lineage>
        <taxon>Eukaryota</taxon>
        <taxon>Sar</taxon>
        <taxon>Stramenopiles</taxon>
        <taxon>Ochrophyta</taxon>
        <taxon>Bacillariophyta</taxon>
        <taxon>Coscinodiscophyceae</taxon>
        <taxon>Thalassiosirophycidae</taxon>
        <taxon>Thalassiosirales</taxon>
        <taxon>Thalassiosiraceae</taxon>
        <taxon>Thalassiosira</taxon>
    </lineage>
</organism>
<evidence type="ECO:0000256" key="4">
    <source>
        <dbReference type="ARBA" id="ARBA00022670"/>
    </source>
</evidence>
<dbReference type="InterPro" id="IPR004387">
    <property type="entry name" value="Pept_M50_Zn"/>
</dbReference>
<evidence type="ECO:0000256" key="2">
    <source>
        <dbReference type="ARBA" id="ARBA00004141"/>
    </source>
</evidence>
<accession>K0RWR5</accession>
<evidence type="ECO:0000256" key="5">
    <source>
        <dbReference type="ARBA" id="ARBA00022692"/>
    </source>
</evidence>
<keyword evidence="10 11" id="KW-0472">Membrane</keyword>
<evidence type="ECO:0000256" key="9">
    <source>
        <dbReference type="ARBA" id="ARBA00023049"/>
    </source>
</evidence>
<evidence type="ECO:0000259" key="12">
    <source>
        <dbReference type="Pfam" id="PF02163"/>
    </source>
</evidence>
<evidence type="ECO:0000256" key="7">
    <source>
        <dbReference type="ARBA" id="ARBA00022833"/>
    </source>
</evidence>
<dbReference type="InterPro" id="IPR036034">
    <property type="entry name" value="PDZ_sf"/>
</dbReference>
<evidence type="ECO:0000313" key="14">
    <source>
        <dbReference type="Proteomes" id="UP000266841"/>
    </source>
</evidence>
<dbReference type="eggNOG" id="ENOG502QT40">
    <property type="taxonomic scope" value="Eukaryota"/>
</dbReference>
<evidence type="ECO:0000256" key="1">
    <source>
        <dbReference type="ARBA" id="ARBA00001947"/>
    </source>
</evidence>
<proteinExistence type="inferred from homology"/>
<feature type="transmembrane region" description="Helical" evidence="11">
    <location>
        <begin position="555"/>
        <end position="577"/>
    </location>
</feature>
<evidence type="ECO:0000313" key="13">
    <source>
        <dbReference type="EMBL" id="EJK57440.1"/>
    </source>
</evidence>
<dbReference type="OrthoDB" id="445896at2759"/>
<gene>
    <name evidence="13" type="ORF">THAOC_22516</name>
</gene>
<dbReference type="AlphaFoldDB" id="K0RWR5"/>
<dbReference type="GO" id="GO:0016020">
    <property type="term" value="C:membrane"/>
    <property type="evidence" value="ECO:0007669"/>
    <property type="project" value="UniProtKB-SubCell"/>
</dbReference>
<feature type="domain" description="Peptidase M50" evidence="12">
    <location>
        <begin position="82"/>
        <end position="122"/>
    </location>
</feature>
<dbReference type="InterPro" id="IPR008915">
    <property type="entry name" value="Peptidase_M50"/>
</dbReference>
<dbReference type="Gene3D" id="2.30.42.10">
    <property type="match status" value="1"/>
</dbReference>
<keyword evidence="5 11" id="KW-0812">Transmembrane</keyword>
<comment type="cofactor">
    <cofactor evidence="1">
        <name>Zn(2+)</name>
        <dbReference type="ChEBI" id="CHEBI:29105"/>
    </cofactor>
</comment>
<feature type="transmembrane region" description="Helical" evidence="11">
    <location>
        <begin position="66"/>
        <end position="89"/>
    </location>
</feature>
<comment type="caution">
    <text evidence="13">The sequence shown here is derived from an EMBL/GenBank/DDBJ whole genome shotgun (WGS) entry which is preliminary data.</text>
</comment>